<feature type="transmembrane region" description="Helical" evidence="6">
    <location>
        <begin position="21"/>
        <end position="41"/>
    </location>
</feature>
<dbReference type="GO" id="GO:0033013">
    <property type="term" value="P:tetrapyrrole metabolic process"/>
    <property type="evidence" value="ECO:0007669"/>
    <property type="project" value="UniProtKB-ARBA"/>
</dbReference>
<dbReference type="PIRSF" id="PIRSF005859">
    <property type="entry name" value="PBR"/>
    <property type="match status" value="1"/>
</dbReference>
<name>A0A0J7AG25_9ACTN</name>
<dbReference type="Pfam" id="PF03073">
    <property type="entry name" value="TspO_MBR"/>
    <property type="match status" value="1"/>
</dbReference>
<dbReference type="InterPro" id="IPR004307">
    <property type="entry name" value="TspO_MBR"/>
</dbReference>
<evidence type="ECO:0000256" key="3">
    <source>
        <dbReference type="ARBA" id="ARBA00022692"/>
    </source>
</evidence>
<dbReference type="EMBL" id="LFML01000078">
    <property type="protein sequence ID" value="KMO96121.1"/>
    <property type="molecule type" value="Genomic_DNA"/>
</dbReference>
<sequence length="172" mass="18639">MSETEPGAVPGSTPEHGARALAALAGFLVLTYAVAAVGALASSNAAEVYAELDRPVWAPPAWLFGPVWTVLYGTVAVAGWLVWRHTAGRTRRRALTWWGIQLALNLAWTPLFFGARQYGFALLDIVLLVAALLVTIRLFHAGHRVAAYLLLPYLAWVCFATVLNAAIWRSNA</sequence>
<dbReference type="PANTHER" id="PTHR10057:SF0">
    <property type="entry name" value="TRANSLOCATOR PROTEIN"/>
    <property type="match status" value="1"/>
</dbReference>
<dbReference type="STRING" id="66430.ACS04_20105"/>
<feature type="transmembrane region" description="Helical" evidence="6">
    <location>
        <begin position="146"/>
        <end position="168"/>
    </location>
</feature>
<comment type="subcellular location">
    <subcellularLocation>
        <location evidence="1">Membrane</location>
        <topology evidence="1">Multi-pass membrane protein</topology>
    </subcellularLocation>
</comment>
<dbReference type="PATRIC" id="fig|66430.4.peg.6845"/>
<feature type="transmembrane region" description="Helical" evidence="6">
    <location>
        <begin position="119"/>
        <end position="139"/>
    </location>
</feature>
<dbReference type="FunFam" id="1.20.1260.100:FF:000001">
    <property type="entry name" value="translocator protein 2"/>
    <property type="match status" value="1"/>
</dbReference>
<comment type="similarity">
    <text evidence="2">Belongs to the TspO/BZRP family.</text>
</comment>
<proteinExistence type="inferred from homology"/>
<dbReference type="Gene3D" id="1.20.1260.100">
    <property type="entry name" value="TspO/MBR protein"/>
    <property type="match status" value="1"/>
</dbReference>
<keyword evidence="7" id="KW-0675">Receptor</keyword>
<dbReference type="PANTHER" id="PTHR10057">
    <property type="entry name" value="PERIPHERAL-TYPE BENZODIAZEPINE RECEPTOR"/>
    <property type="match status" value="1"/>
</dbReference>
<evidence type="ECO:0000313" key="7">
    <source>
        <dbReference type="EMBL" id="KMO96121.1"/>
    </source>
</evidence>
<comment type="caution">
    <text evidence="7">The sequence shown here is derived from an EMBL/GenBank/DDBJ whole genome shotgun (WGS) entry which is preliminary data.</text>
</comment>
<evidence type="ECO:0000256" key="6">
    <source>
        <dbReference type="SAM" id="Phobius"/>
    </source>
</evidence>
<keyword evidence="4 6" id="KW-1133">Transmembrane helix</keyword>
<reference evidence="7 8" key="1">
    <citation type="submission" date="2015-06" db="EMBL/GenBank/DDBJ databases">
        <title>Recapitulation of the evolution of biosynthetic gene clusters reveals hidden chemical diversity on bacterial genomes.</title>
        <authorList>
            <person name="Cruz-Morales P."/>
            <person name="Martinez-Guerrero C."/>
            <person name="Morales-Escalante M.A."/>
            <person name="Yanez-Guerra L.A."/>
            <person name="Kopp J.F."/>
            <person name="Feldmann J."/>
            <person name="Ramos-Aboites H.E."/>
            <person name="Barona-Gomez F."/>
        </authorList>
    </citation>
    <scope>NUCLEOTIDE SEQUENCE [LARGE SCALE GENOMIC DNA]</scope>
    <source>
        <strain evidence="7 8">ATCC 31245</strain>
    </source>
</reference>
<evidence type="ECO:0000313" key="8">
    <source>
        <dbReference type="Proteomes" id="UP000035932"/>
    </source>
</evidence>
<keyword evidence="3 6" id="KW-0812">Transmembrane</keyword>
<keyword evidence="5 6" id="KW-0472">Membrane</keyword>
<evidence type="ECO:0000256" key="2">
    <source>
        <dbReference type="ARBA" id="ARBA00007524"/>
    </source>
</evidence>
<gene>
    <name evidence="7" type="ORF">ACS04_20105</name>
</gene>
<accession>A0A0J7AG25</accession>
<dbReference type="AlphaFoldDB" id="A0A0J7AG25"/>
<dbReference type="InterPro" id="IPR038330">
    <property type="entry name" value="TspO/MBR-related_sf"/>
</dbReference>
<evidence type="ECO:0000256" key="5">
    <source>
        <dbReference type="ARBA" id="ARBA00023136"/>
    </source>
</evidence>
<evidence type="ECO:0000256" key="4">
    <source>
        <dbReference type="ARBA" id="ARBA00022989"/>
    </source>
</evidence>
<feature type="transmembrane region" description="Helical" evidence="6">
    <location>
        <begin position="95"/>
        <end position="113"/>
    </location>
</feature>
<keyword evidence="8" id="KW-1185">Reference proteome</keyword>
<feature type="transmembrane region" description="Helical" evidence="6">
    <location>
        <begin position="61"/>
        <end position="83"/>
    </location>
</feature>
<dbReference type="CDD" id="cd15904">
    <property type="entry name" value="TSPO_MBR"/>
    <property type="match status" value="1"/>
</dbReference>
<dbReference type="GO" id="GO:0016020">
    <property type="term" value="C:membrane"/>
    <property type="evidence" value="ECO:0007669"/>
    <property type="project" value="UniProtKB-SubCell"/>
</dbReference>
<dbReference type="OrthoDB" id="9795496at2"/>
<dbReference type="Proteomes" id="UP000035932">
    <property type="component" value="Unassembled WGS sequence"/>
</dbReference>
<organism evidence="7 8">
    <name type="scientific">Streptomyces roseus</name>
    <dbReference type="NCBI Taxonomy" id="66430"/>
    <lineage>
        <taxon>Bacteria</taxon>
        <taxon>Bacillati</taxon>
        <taxon>Actinomycetota</taxon>
        <taxon>Actinomycetes</taxon>
        <taxon>Kitasatosporales</taxon>
        <taxon>Streptomycetaceae</taxon>
        <taxon>Streptomyces</taxon>
    </lineage>
</organism>
<protein>
    <submittedName>
        <fullName evidence="7">Peripheral-type benzodiazepine receptor</fullName>
    </submittedName>
</protein>
<evidence type="ECO:0000256" key="1">
    <source>
        <dbReference type="ARBA" id="ARBA00004141"/>
    </source>
</evidence>